<evidence type="ECO:0000313" key="2">
    <source>
        <dbReference type="EMBL" id="KAJ7197763.1"/>
    </source>
</evidence>
<evidence type="ECO:0000256" key="1">
    <source>
        <dbReference type="SAM" id="Phobius"/>
    </source>
</evidence>
<gene>
    <name evidence="2" type="ORF">GGX14DRAFT_374710</name>
</gene>
<protein>
    <recommendedName>
        <fullName evidence="4">Heterokaryon incompatibility domain-containing protein</fullName>
    </recommendedName>
</protein>
<name>A0AAD6V210_9AGAR</name>
<evidence type="ECO:0008006" key="4">
    <source>
        <dbReference type="Google" id="ProtNLM"/>
    </source>
</evidence>
<dbReference type="EMBL" id="JARJCW010000076">
    <property type="protein sequence ID" value="KAJ7197763.1"/>
    <property type="molecule type" value="Genomic_DNA"/>
</dbReference>
<feature type="transmembrane region" description="Helical" evidence="1">
    <location>
        <begin position="359"/>
        <end position="381"/>
    </location>
</feature>
<keyword evidence="1" id="KW-0812">Transmembrane</keyword>
<dbReference type="Proteomes" id="UP001219525">
    <property type="component" value="Unassembled WGS sequence"/>
</dbReference>
<organism evidence="2 3">
    <name type="scientific">Mycena pura</name>
    <dbReference type="NCBI Taxonomy" id="153505"/>
    <lineage>
        <taxon>Eukaryota</taxon>
        <taxon>Fungi</taxon>
        <taxon>Dikarya</taxon>
        <taxon>Basidiomycota</taxon>
        <taxon>Agaricomycotina</taxon>
        <taxon>Agaricomycetes</taxon>
        <taxon>Agaricomycetidae</taxon>
        <taxon>Agaricales</taxon>
        <taxon>Marasmiineae</taxon>
        <taxon>Mycenaceae</taxon>
        <taxon>Mycena</taxon>
    </lineage>
</organism>
<reference evidence="2" key="1">
    <citation type="submission" date="2023-03" db="EMBL/GenBank/DDBJ databases">
        <title>Massive genome expansion in bonnet fungi (Mycena s.s.) driven by repeated elements and novel gene families across ecological guilds.</title>
        <authorList>
            <consortium name="Lawrence Berkeley National Laboratory"/>
            <person name="Harder C.B."/>
            <person name="Miyauchi S."/>
            <person name="Viragh M."/>
            <person name="Kuo A."/>
            <person name="Thoen E."/>
            <person name="Andreopoulos B."/>
            <person name="Lu D."/>
            <person name="Skrede I."/>
            <person name="Drula E."/>
            <person name="Henrissat B."/>
            <person name="Morin E."/>
            <person name="Kohler A."/>
            <person name="Barry K."/>
            <person name="LaButti K."/>
            <person name="Morin E."/>
            <person name="Salamov A."/>
            <person name="Lipzen A."/>
            <person name="Mereny Z."/>
            <person name="Hegedus B."/>
            <person name="Baldrian P."/>
            <person name="Stursova M."/>
            <person name="Weitz H."/>
            <person name="Taylor A."/>
            <person name="Grigoriev I.V."/>
            <person name="Nagy L.G."/>
            <person name="Martin F."/>
            <person name="Kauserud H."/>
        </authorList>
    </citation>
    <scope>NUCLEOTIDE SEQUENCE</scope>
    <source>
        <strain evidence="2">9144</strain>
    </source>
</reference>
<accession>A0AAD6V210</accession>
<keyword evidence="1" id="KW-0472">Membrane</keyword>
<sequence>MRSAAVLADEAGFVRAPPPPGREYTLEDRRAIAGYFLRLYCATRRSDAERDRTEYIWLDEFCLSDDSLAQDKHALEAQRNVELGRLPDIFGSAAQTVVFCHEEGCDHTRLTCIWGQRLFTIPEILHAQTVLRLTRRREGDVLNAYILPTSGRDFRKAMQLDAAKNNKWHLYAIFQHTVNAGAVPWQVAIHALVVEAIRRDEAGGFLEHKFLGKALNGLLPRRARLQDLGNSGWADLSWLLELNQGFYNAVSLASVCSIAEGDSASWLGKPIDPTAGNERLEPVATAFPISTSETETDPVLAIIGAETLGLRQKRLKRDAWGLYNNKEMRNLKILAQAIAASLVIISIGVLIAGVVQAGIALYVLTSVFYCILELLVGTMYLDRNGWVFLEDEVWGDELESKLGEQDNNLRKLTYWGVSSLRGHSIS</sequence>
<keyword evidence="1" id="KW-1133">Transmembrane helix</keyword>
<evidence type="ECO:0000313" key="3">
    <source>
        <dbReference type="Proteomes" id="UP001219525"/>
    </source>
</evidence>
<comment type="caution">
    <text evidence="2">The sequence shown here is derived from an EMBL/GenBank/DDBJ whole genome shotgun (WGS) entry which is preliminary data.</text>
</comment>
<dbReference type="AlphaFoldDB" id="A0AAD6V210"/>
<feature type="transmembrane region" description="Helical" evidence="1">
    <location>
        <begin position="333"/>
        <end position="353"/>
    </location>
</feature>
<proteinExistence type="predicted"/>
<keyword evidence="3" id="KW-1185">Reference proteome</keyword>